<comment type="caution">
    <text evidence="2">The sequence shown here is derived from an EMBL/GenBank/DDBJ whole genome shotgun (WGS) entry which is preliminary data.</text>
</comment>
<feature type="chain" id="PRO_5023097815" description="Lipoprotein" evidence="1">
    <location>
        <begin position="26"/>
        <end position="171"/>
    </location>
</feature>
<evidence type="ECO:0008006" key="4">
    <source>
        <dbReference type="Google" id="ProtNLM"/>
    </source>
</evidence>
<dbReference type="PROSITE" id="PS51257">
    <property type="entry name" value="PROKAR_LIPOPROTEIN"/>
    <property type="match status" value="1"/>
</dbReference>
<evidence type="ECO:0000313" key="2">
    <source>
        <dbReference type="EMBL" id="TWT64958.1"/>
    </source>
</evidence>
<keyword evidence="3" id="KW-1185">Reference proteome</keyword>
<dbReference type="AlphaFoldDB" id="A0A5C5XQP1"/>
<keyword evidence="1" id="KW-0732">Signal</keyword>
<dbReference type="Proteomes" id="UP000317238">
    <property type="component" value="Unassembled WGS sequence"/>
</dbReference>
<protein>
    <recommendedName>
        <fullName evidence="4">Lipoprotein</fullName>
    </recommendedName>
</protein>
<name>A0A5C5XQP1_9PLAN</name>
<evidence type="ECO:0000313" key="3">
    <source>
        <dbReference type="Proteomes" id="UP000317238"/>
    </source>
</evidence>
<sequence precursor="true">MLTRLFSFAVLIFLVGTGCSDPANHANTPAIGGSASIQGQPRMALHMSQTYLTDETRLEVSVDRDSALSAPRWNPGDANPPLPAADALRLANDALAKLTVPGISNPWNLDHIELRELAIPRKNKESCWCWTMVYHQLANEHEPIPHLEIRVLMDGKVFTPSVIEAPIHLEY</sequence>
<accession>A0A5C5XQP1</accession>
<evidence type="ECO:0000256" key="1">
    <source>
        <dbReference type="SAM" id="SignalP"/>
    </source>
</evidence>
<gene>
    <name evidence="2" type="ORF">Pan14r_54600</name>
</gene>
<proteinExistence type="predicted"/>
<organism evidence="2 3">
    <name type="scientific">Crateriforma conspicua</name>
    <dbReference type="NCBI Taxonomy" id="2527996"/>
    <lineage>
        <taxon>Bacteria</taxon>
        <taxon>Pseudomonadati</taxon>
        <taxon>Planctomycetota</taxon>
        <taxon>Planctomycetia</taxon>
        <taxon>Planctomycetales</taxon>
        <taxon>Planctomycetaceae</taxon>
        <taxon>Crateriforma</taxon>
    </lineage>
</organism>
<dbReference type="EMBL" id="SJPL01000003">
    <property type="protein sequence ID" value="TWT64958.1"/>
    <property type="molecule type" value="Genomic_DNA"/>
</dbReference>
<reference evidence="2 3" key="1">
    <citation type="submission" date="2019-02" db="EMBL/GenBank/DDBJ databases">
        <title>Deep-cultivation of Planctomycetes and their phenomic and genomic characterization uncovers novel biology.</title>
        <authorList>
            <person name="Wiegand S."/>
            <person name="Jogler M."/>
            <person name="Boedeker C."/>
            <person name="Pinto D."/>
            <person name="Vollmers J."/>
            <person name="Rivas-Marin E."/>
            <person name="Kohn T."/>
            <person name="Peeters S.H."/>
            <person name="Heuer A."/>
            <person name="Rast P."/>
            <person name="Oberbeckmann S."/>
            <person name="Bunk B."/>
            <person name="Jeske O."/>
            <person name="Meyerdierks A."/>
            <person name="Storesund J.E."/>
            <person name="Kallscheuer N."/>
            <person name="Luecker S."/>
            <person name="Lage O.M."/>
            <person name="Pohl T."/>
            <person name="Merkel B.J."/>
            <person name="Hornburger P."/>
            <person name="Mueller R.-W."/>
            <person name="Bruemmer F."/>
            <person name="Labrenz M."/>
            <person name="Spormann A.M."/>
            <person name="Op Den Camp H."/>
            <person name="Overmann J."/>
            <person name="Amann R."/>
            <person name="Jetten M.S.M."/>
            <person name="Mascher T."/>
            <person name="Medema M.H."/>
            <person name="Devos D.P."/>
            <person name="Kaster A.-K."/>
            <person name="Ovreas L."/>
            <person name="Rohde M."/>
            <person name="Galperin M.Y."/>
            <person name="Jogler C."/>
        </authorList>
    </citation>
    <scope>NUCLEOTIDE SEQUENCE [LARGE SCALE GENOMIC DNA]</scope>
    <source>
        <strain evidence="2 3">Pan14r</strain>
    </source>
</reference>
<feature type="signal peptide" evidence="1">
    <location>
        <begin position="1"/>
        <end position="25"/>
    </location>
</feature>